<proteinExistence type="predicted"/>
<organism evidence="2 3">
    <name type="scientific">Eiseniibacteriota bacterium</name>
    <dbReference type="NCBI Taxonomy" id="2212470"/>
    <lineage>
        <taxon>Bacteria</taxon>
        <taxon>Candidatus Eiseniibacteriota</taxon>
    </lineage>
</organism>
<evidence type="ECO:0000313" key="3">
    <source>
        <dbReference type="Proteomes" id="UP000317366"/>
    </source>
</evidence>
<sequence length="111" mass="12027">MSGSQREDSLLRQIRGIAAMLARIAGLRMAGQMEEAKAELERSYTMLLGSQTELVRRVDSSTAAKLLGSSDRIQALAQLLDEEAALEADATRAARLRVRAAELNAEGARRA</sequence>
<dbReference type="AlphaFoldDB" id="A0A538TED4"/>
<accession>A0A538TED4</accession>
<evidence type="ECO:0000313" key="1">
    <source>
        <dbReference type="EMBL" id="TMQ54634.1"/>
    </source>
</evidence>
<dbReference type="EMBL" id="VBOU01000061">
    <property type="protein sequence ID" value="TMQ54634.1"/>
    <property type="molecule type" value="Genomic_DNA"/>
</dbReference>
<evidence type="ECO:0000313" key="4">
    <source>
        <dbReference type="Proteomes" id="UP000319829"/>
    </source>
</evidence>
<protein>
    <submittedName>
        <fullName evidence="2">Uncharacterized protein</fullName>
    </submittedName>
</protein>
<dbReference type="Proteomes" id="UP000317366">
    <property type="component" value="Unassembled WGS sequence"/>
</dbReference>
<reference evidence="3 4" key="1">
    <citation type="journal article" date="2019" name="Nat. Microbiol.">
        <title>Mediterranean grassland soil C-N compound turnover is dependent on rainfall and depth, and is mediated by genomically divergent microorganisms.</title>
        <authorList>
            <person name="Diamond S."/>
            <person name="Andeer P.F."/>
            <person name="Li Z."/>
            <person name="Crits-Christoph A."/>
            <person name="Burstein D."/>
            <person name="Anantharaman K."/>
            <person name="Lane K.R."/>
            <person name="Thomas B.C."/>
            <person name="Pan C."/>
            <person name="Northen T.R."/>
            <person name="Banfield J.F."/>
        </authorList>
    </citation>
    <scope>NUCLEOTIDE SEQUENCE [LARGE SCALE GENOMIC DNA]</scope>
    <source>
        <strain evidence="1">WS_4</strain>
        <strain evidence="2">WS_7</strain>
    </source>
</reference>
<comment type="caution">
    <text evidence="2">The sequence shown here is derived from an EMBL/GenBank/DDBJ whole genome shotgun (WGS) entry which is preliminary data.</text>
</comment>
<dbReference type="Proteomes" id="UP000319829">
    <property type="component" value="Unassembled WGS sequence"/>
</dbReference>
<gene>
    <name evidence="1" type="ORF">E6K74_05510</name>
    <name evidence="2" type="ORF">E6K77_08665</name>
</gene>
<dbReference type="EMBL" id="VBOX01000087">
    <property type="protein sequence ID" value="TMQ61990.1"/>
    <property type="molecule type" value="Genomic_DNA"/>
</dbReference>
<evidence type="ECO:0000313" key="2">
    <source>
        <dbReference type="EMBL" id="TMQ61990.1"/>
    </source>
</evidence>
<name>A0A538TED4_UNCEI</name>